<evidence type="ECO:0000256" key="9">
    <source>
        <dbReference type="SAM" id="Phobius"/>
    </source>
</evidence>
<dbReference type="Pfam" id="PF00069">
    <property type="entry name" value="Pkinase"/>
    <property type="match status" value="1"/>
</dbReference>
<dbReference type="FunFam" id="3.30.200.20:FF:000035">
    <property type="entry name" value="Serine/threonine protein kinase Stk1"/>
    <property type="match status" value="1"/>
</dbReference>
<feature type="domain" description="PASTA" evidence="11">
    <location>
        <begin position="349"/>
        <end position="415"/>
    </location>
</feature>
<dbReference type="NCBIfam" id="NF033483">
    <property type="entry name" value="PknB_PASTA_kin"/>
    <property type="match status" value="1"/>
</dbReference>
<evidence type="ECO:0000313" key="12">
    <source>
        <dbReference type="EMBL" id="AFM42559.1"/>
    </source>
</evidence>
<evidence type="ECO:0000313" key="13">
    <source>
        <dbReference type="Proteomes" id="UP000002892"/>
    </source>
</evidence>
<evidence type="ECO:0000256" key="6">
    <source>
        <dbReference type="ARBA" id="ARBA00022840"/>
    </source>
</evidence>
<dbReference type="Gene3D" id="3.30.200.20">
    <property type="entry name" value="Phosphorylase Kinase, domain 1"/>
    <property type="match status" value="1"/>
</dbReference>
<evidence type="ECO:0000256" key="5">
    <source>
        <dbReference type="ARBA" id="ARBA00022777"/>
    </source>
</evidence>
<organism evidence="12 13">
    <name type="scientific">Desulfosporosinus acidiphilus (strain DSM 22704 / JCM 16185 / SJ4)</name>
    <dbReference type="NCBI Taxonomy" id="646529"/>
    <lineage>
        <taxon>Bacteria</taxon>
        <taxon>Bacillati</taxon>
        <taxon>Bacillota</taxon>
        <taxon>Clostridia</taxon>
        <taxon>Eubacteriales</taxon>
        <taxon>Desulfitobacteriaceae</taxon>
        <taxon>Desulfosporosinus</taxon>
    </lineage>
</organism>
<dbReference type="SMART" id="SM00220">
    <property type="entry name" value="S_TKc"/>
    <property type="match status" value="1"/>
</dbReference>
<dbReference type="AlphaFoldDB" id="I4D9T5"/>
<dbReference type="CDD" id="cd06577">
    <property type="entry name" value="PASTA_pknB"/>
    <property type="match status" value="3"/>
</dbReference>
<dbReference type="PANTHER" id="PTHR43289">
    <property type="entry name" value="MITOGEN-ACTIVATED PROTEIN KINASE KINASE KINASE 20-RELATED"/>
    <property type="match status" value="1"/>
</dbReference>
<dbReference type="InterPro" id="IPR000719">
    <property type="entry name" value="Prot_kinase_dom"/>
</dbReference>
<dbReference type="eggNOG" id="COG2815">
    <property type="taxonomic scope" value="Bacteria"/>
</dbReference>
<evidence type="ECO:0000256" key="4">
    <source>
        <dbReference type="ARBA" id="ARBA00022741"/>
    </source>
</evidence>
<protein>
    <recommendedName>
        <fullName evidence="1">non-specific serine/threonine protein kinase</fullName>
        <ecNumber evidence="1">2.7.11.1</ecNumber>
    </recommendedName>
</protein>
<dbReference type="InterPro" id="IPR008271">
    <property type="entry name" value="Ser/Thr_kinase_AS"/>
</dbReference>
<dbReference type="PROSITE" id="PS51178">
    <property type="entry name" value="PASTA"/>
    <property type="match status" value="3"/>
</dbReference>
<keyword evidence="9" id="KW-1133">Transmembrane helix</keyword>
<evidence type="ECO:0000256" key="8">
    <source>
        <dbReference type="ARBA" id="ARBA00048679"/>
    </source>
</evidence>
<dbReference type="GO" id="GO:0004674">
    <property type="term" value="F:protein serine/threonine kinase activity"/>
    <property type="evidence" value="ECO:0007669"/>
    <property type="project" value="UniProtKB-KW"/>
</dbReference>
<keyword evidence="9" id="KW-0472">Membrane</keyword>
<keyword evidence="4" id="KW-0547">Nucleotide-binding</keyword>
<dbReference type="CDD" id="cd14014">
    <property type="entry name" value="STKc_PknB_like"/>
    <property type="match status" value="1"/>
</dbReference>
<name>I4D9T5_DESAJ</name>
<dbReference type="Gene3D" id="1.10.510.10">
    <property type="entry name" value="Transferase(Phosphotransferase) domain 1"/>
    <property type="match status" value="1"/>
</dbReference>
<evidence type="ECO:0000259" key="11">
    <source>
        <dbReference type="PROSITE" id="PS51178"/>
    </source>
</evidence>
<keyword evidence="9" id="KW-0812">Transmembrane</keyword>
<dbReference type="EC" id="2.7.11.1" evidence="1"/>
<dbReference type="Gene3D" id="3.30.10.20">
    <property type="match status" value="3"/>
</dbReference>
<reference evidence="12 13" key="1">
    <citation type="journal article" date="2012" name="J. Bacteriol.">
        <title>Complete genome sequences of Desulfosporosinus orientis DSM765T, Desulfosporosinus youngiae DSM17734T, Desulfosporosinus meridiei DSM13257T, and Desulfosporosinus acidiphilus DSM22704T.</title>
        <authorList>
            <person name="Pester M."/>
            <person name="Brambilla E."/>
            <person name="Alazard D."/>
            <person name="Rattei T."/>
            <person name="Weinmaier T."/>
            <person name="Han J."/>
            <person name="Lucas S."/>
            <person name="Lapidus A."/>
            <person name="Cheng J.F."/>
            <person name="Goodwin L."/>
            <person name="Pitluck S."/>
            <person name="Peters L."/>
            <person name="Ovchinnikova G."/>
            <person name="Teshima H."/>
            <person name="Detter J.C."/>
            <person name="Han C.S."/>
            <person name="Tapia R."/>
            <person name="Land M.L."/>
            <person name="Hauser L."/>
            <person name="Kyrpides N.C."/>
            <person name="Ivanova N.N."/>
            <person name="Pagani I."/>
            <person name="Huntmann M."/>
            <person name="Wei C.L."/>
            <person name="Davenport K.W."/>
            <person name="Daligault H."/>
            <person name="Chain P.S."/>
            <person name="Chen A."/>
            <person name="Mavromatis K."/>
            <person name="Markowitz V."/>
            <person name="Szeto E."/>
            <person name="Mikhailova N."/>
            <person name="Pati A."/>
            <person name="Wagner M."/>
            <person name="Woyke T."/>
            <person name="Ollivier B."/>
            <person name="Klenk H.P."/>
            <person name="Spring S."/>
            <person name="Loy A."/>
        </authorList>
    </citation>
    <scope>NUCLEOTIDE SEQUENCE [LARGE SCALE GENOMIC DNA]</scope>
    <source>
        <strain evidence="13">DSM 22704 / JCM 16185 / SJ4</strain>
    </source>
</reference>
<keyword evidence="5 12" id="KW-0418">Kinase</keyword>
<dbReference type="STRING" id="646529.Desaci_3678"/>
<gene>
    <name evidence="12" type="ordered locus">Desaci_3678</name>
</gene>
<feature type="transmembrane region" description="Helical" evidence="9">
    <location>
        <begin position="322"/>
        <end position="342"/>
    </location>
</feature>
<dbReference type="SMART" id="SM00740">
    <property type="entry name" value="PASTA"/>
    <property type="match status" value="3"/>
</dbReference>
<dbReference type="Proteomes" id="UP000002892">
    <property type="component" value="Chromosome"/>
</dbReference>
<evidence type="ECO:0000256" key="3">
    <source>
        <dbReference type="ARBA" id="ARBA00022679"/>
    </source>
</evidence>
<comment type="catalytic activity">
    <reaction evidence="7">
        <text>L-threonyl-[protein] + ATP = O-phospho-L-threonyl-[protein] + ADP + H(+)</text>
        <dbReference type="Rhea" id="RHEA:46608"/>
        <dbReference type="Rhea" id="RHEA-COMP:11060"/>
        <dbReference type="Rhea" id="RHEA-COMP:11605"/>
        <dbReference type="ChEBI" id="CHEBI:15378"/>
        <dbReference type="ChEBI" id="CHEBI:30013"/>
        <dbReference type="ChEBI" id="CHEBI:30616"/>
        <dbReference type="ChEBI" id="CHEBI:61977"/>
        <dbReference type="ChEBI" id="CHEBI:456216"/>
        <dbReference type="EC" id="2.7.11.1"/>
    </reaction>
</comment>
<dbReference type="Pfam" id="PF03793">
    <property type="entry name" value="PASTA"/>
    <property type="match status" value="3"/>
</dbReference>
<dbReference type="InterPro" id="IPR011009">
    <property type="entry name" value="Kinase-like_dom_sf"/>
</dbReference>
<accession>I4D9T5</accession>
<dbReference type="InterPro" id="IPR005543">
    <property type="entry name" value="PASTA_dom"/>
</dbReference>
<feature type="domain" description="PASTA" evidence="11">
    <location>
        <begin position="416"/>
        <end position="486"/>
    </location>
</feature>
<evidence type="ECO:0000259" key="10">
    <source>
        <dbReference type="PROSITE" id="PS50011"/>
    </source>
</evidence>
<dbReference type="OrthoDB" id="9788659at2"/>
<keyword evidence="2 12" id="KW-0723">Serine/threonine-protein kinase</keyword>
<dbReference type="eggNOG" id="COG0515">
    <property type="taxonomic scope" value="Bacteria"/>
</dbReference>
<evidence type="ECO:0000256" key="2">
    <source>
        <dbReference type="ARBA" id="ARBA00022527"/>
    </source>
</evidence>
<dbReference type="HOGENOM" id="CLU_000288_135_2_9"/>
<comment type="catalytic activity">
    <reaction evidence="8">
        <text>L-seryl-[protein] + ATP = O-phospho-L-seryl-[protein] + ADP + H(+)</text>
        <dbReference type="Rhea" id="RHEA:17989"/>
        <dbReference type="Rhea" id="RHEA-COMP:9863"/>
        <dbReference type="Rhea" id="RHEA-COMP:11604"/>
        <dbReference type="ChEBI" id="CHEBI:15378"/>
        <dbReference type="ChEBI" id="CHEBI:29999"/>
        <dbReference type="ChEBI" id="CHEBI:30616"/>
        <dbReference type="ChEBI" id="CHEBI:83421"/>
        <dbReference type="ChEBI" id="CHEBI:456216"/>
        <dbReference type="EC" id="2.7.11.1"/>
    </reaction>
</comment>
<dbReference type="GO" id="GO:0005524">
    <property type="term" value="F:ATP binding"/>
    <property type="evidence" value="ECO:0007669"/>
    <property type="project" value="UniProtKB-KW"/>
</dbReference>
<sequence length="593" mass="64585">MSKIFGGRYEVLERIGAGGMAIVYKAKDQLLNRVVTIKVLREQFATDDDFIRRFRREAQAVASLSHPNIVSVYDVGKEGDTEYIVMEYVEGRNLKEIIREYAPLSTDQTINLARQITSAIQNAHEHHIIHRDIKPHNILVTADGHAKVTDFGIARAVSSATVTHTGDIIGSVHYLSPEQAKGLQSNEQSDIYSLGIILYELVTGRVPYDGETPISIALKHLQEQPTLPSKLNPRVDKEFERVIMRAIAKSSEQRYASAKELLEDLNHIQAGRPINHPEVFPVDDLEATMTHHGMGKVLAPVSVRDEEPKSDLKPTKKKKKRWPLITAIIVILLLLTGGGIALRNYLLVGTTKVPNVVGQTLPTAGTYLKSAGLALNPEVKKEFDDKVENGLIISQDPAADTVVKVGREIQVVVSKGPDTGTFPDVTTSPMSKADAVNMIQNDGFKGKITFATQSNPTIPKDYVIQQNPAPSATWPKSGPITLTISSGPDNGSSSGTINMPNVINKSSADAKTILQQNNLVPLVETQDSTTIPADFVISTSPNPGEAVQQGSQVTIVVSRGPGPLALNIKKDVSALVAQIISVMPRDDKDYVKH</sequence>
<dbReference type="PROSITE" id="PS00108">
    <property type="entry name" value="PROTEIN_KINASE_ST"/>
    <property type="match status" value="1"/>
</dbReference>
<evidence type="ECO:0000256" key="7">
    <source>
        <dbReference type="ARBA" id="ARBA00047899"/>
    </source>
</evidence>
<dbReference type="EMBL" id="CP003639">
    <property type="protein sequence ID" value="AFM42559.1"/>
    <property type="molecule type" value="Genomic_DNA"/>
</dbReference>
<feature type="domain" description="PASTA" evidence="11">
    <location>
        <begin position="491"/>
        <end position="559"/>
    </location>
</feature>
<keyword evidence="3" id="KW-0808">Transferase</keyword>
<evidence type="ECO:0000256" key="1">
    <source>
        <dbReference type="ARBA" id="ARBA00012513"/>
    </source>
</evidence>
<dbReference type="PANTHER" id="PTHR43289:SF34">
    <property type="entry name" value="SERINE_THREONINE-PROTEIN KINASE YBDM-RELATED"/>
    <property type="match status" value="1"/>
</dbReference>
<dbReference type="PROSITE" id="PS50011">
    <property type="entry name" value="PROTEIN_KINASE_DOM"/>
    <property type="match status" value="1"/>
</dbReference>
<dbReference type="KEGG" id="dai:Desaci_3678"/>
<dbReference type="FunFam" id="1.10.510.10:FF:000021">
    <property type="entry name" value="Serine/threonine protein kinase"/>
    <property type="match status" value="1"/>
</dbReference>
<feature type="domain" description="Protein kinase" evidence="10">
    <location>
        <begin position="9"/>
        <end position="279"/>
    </location>
</feature>
<keyword evidence="6" id="KW-0067">ATP-binding</keyword>
<dbReference type="SUPFAM" id="SSF56112">
    <property type="entry name" value="Protein kinase-like (PK-like)"/>
    <property type="match status" value="1"/>
</dbReference>
<dbReference type="RefSeq" id="WP_014828547.1">
    <property type="nucleotide sequence ID" value="NC_018068.1"/>
</dbReference>
<proteinExistence type="predicted"/>
<keyword evidence="13" id="KW-1185">Reference proteome</keyword>
<dbReference type="SUPFAM" id="SSF54184">
    <property type="entry name" value="Penicillin-binding protein 2x (pbp-2x), c-terminal domain"/>
    <property type="match status" value="1"/>
</dbReference>